<keyword evidence="2" id="KW-1185">Reference proteome</keyword>
<reference evidence="3" key="2">
    <citation type="submission" date="2020-04" db="EMBL/GenBank/DDBJ databases">
        <authorList>
            <consortium name="NCBI Genome Project"/>
        </authorList>
    </citation>
    <scope>NUCLEOTIDE SEQUENCE</scope>
    <source>
        <strain evidence="3">CBS 304.34</strain>
    </source>
</reference>
<accession>A0A6A6Z174</accession>
<reference evidence="1 3" key="1">
    <citation type="journal article" date="2020" name="Stud. Mycol.">
        <title>101 Dothideomycetes genomes: a test case for predicting lifestyles and emergence of pathogens.</title>
        <authorList>
            <person name="Haridas S."/>
            <person name="Albert R."/>
            <person name="Binder M."/>
            <person name="Bloem J."/>
            <person name="Labutti K."/>
            <person name="Salamov A."/>
            <person name="Andreopoulos B."/>
            <person name="Baker S."/>
            <person name="Barry K."/>
            <person name="Bills G."/>
            <person name="Bluhm B."/>
            <person name="Cannon C."/>
            <person name="Castanera R."/>
            <person name="Culley D."/>
            <person name="Daum C."/>
            <person name="Ezra D."/>
            <person name="Gonzalez J."/>
            <person name="Henrissat B."/>
            <person name="Kuo A."/>
            <person name="Liang C."/>
            <person name="Lipzen A."/>
            <person name="Lutzoni F."/>
            <person name="Magnuson J."/>
            <person name="Mondo S."/>
            <person name="Nolan M."/>
            <person name="Ohm R."/>
            <person name="Pangilinan J."/>
            <person name="Park H.-J."/>
            <person name="Ramirez L."/>
            <person name="Alfaro M."/>
            <person name="Sun H."/>
            <person name="Tritt A."/>
            <person name="Yoshinaga Y."/>
            <person name="Zwiers L.-H."/>
            <person name="Turgeon B."/>
            <person name="Goodwin S."/>
            <person name="Spatafora J."/>
            <person name="Crous P."/>
            <person name="Grigoriev I."/>
        </authorList>
    </citation>
    <scope>NUCLEOTIDE SEQUENCE</scope>
    <source>
        <strain evidence="1 3">CBS 304.34</strain>
    </source>
</reference>
<dbReference type="RefSeq" id="XP_033581512.1">
    <property type="nucleotide sequence ID" value="XM_033713045.1"/>
</dbReference>
<organism evidence="1">
    <name type="scientific">Mytilinidion resinicola</name>
    <dbReference type="NCBI Taxonomy" id="574789"/>
    <lineage>
        <taxon>Eukaryota</taxon>
        <taxon>Fungi</taxon>
        <taxon>Dikarya</taxon>
        <taxon>Ascomycota</taxon>
        <taxon>Pezizomycotina</taxon>
        <taxon>Dothideomycetes</taxon>
        <taxon>Pleosporomycetidae</taxon>
        <taxon>Mytilinidiales</taxon>
        <taxon>Mytilinidiaceae</taxon>
        <taxon>Mytilinidion</taxon>
    </lineage>
</organism>
<dbReference type="AlphaFoldDB" id="A0A6A6Z174"/>
<dbReference type="Proteomes" id="UP000504636">
    <property type="component" value="Unplaced"/>
</dbReference>
<name>A0A6A6Z174_9PEZI</name>
<sequence length="227" mass="25441">MPGATNRLVTPWAFTSTSHESFNQLAADEFPRRVSLASLRRLTYRGNGLALYTRRYGQGGCYRYSLLDSLSRGTELLESAILDSTNTMEHTTLGQLDDYASPLRLLNVGILYESLVSLALKAVFVASNYLALVIRGHKPLRQVTLNGVLLAVSLQNHRREPGTRLIMKELRECSTLQYLFVRAPIQLNRPILFGGLGSCREATMYLSMETKQLSAAPRLWDVGKIFE</sequence>
<reference evidence="3" key="3">
    <citation type="submission" date="2025-04" db="UniProtKB">
        <authorList>
            <consortium name="RefSeq"/>
        </authorList>
    </citation>
    <scope>IDENTIFICATION</scope>
    <source>
        <strain evidence="3">CBS 304.34</strain>
    </source>
</reference>
<dbReference type="EMBL" id="MU003694">
    <property type="protein sequence ID" value="KAF2814548.1"/>
    <property type="molecule type" value="Genomic_DNA"/>
</dbReference>
<evidence type="ECO:0000313" key="2">
    <source>
        <dbReference type="Proteomes" id="UP000504636"/>
    </source>
</evidence>
<protein>
    <submittedName>
        <fullName evidence="1 3">Uncharacterized protein</fullName>
    </submittedName>
</protein>
<dbReference type="GeneID" id="54453938"/>
<proteinExistence type="predicted"/>
<gene>
    <name evidence="1 3" type="ORF">BDZ99DRAFT_180068</name>
</gene>
<evidence type="ECO:0000313" key="1">
    <source>
        <dbReference type="EMBL" id="KAF2814548.1"/>
    </source>
</evidence>
<evidence type="ECO:0000313" key="3">
    <source>
        <dbReference type="RefSeq" id="XP_033581512.1"/>
    </source>
</evidence>